<keyword evidence="3" id="KW-1185">Reference proteome</keyword>
<dbReference type="EMBL" id="CAUEEQ010015077">
    <property type="protein sequence ID" value="CAJ0938770.1"/>
    <property type="molecule type" value="Genomic_DNA"/>
</dbReference>
<reference evidence="2" key="1">
    <citation type="submission" date="2023-07" db="EMBL/GenBank/DDBJ databases">
        <authorList>
            <person name="Stuckert A."/>
        </authorList>
    </citation>
    <scope>NUCLEOTIDE SEQUENCE</scope>
</reference>
<dbReference type="PANTHER" id="PTHR15907">
    <property type="entry name" value="DUF614 FAMILY PROTEIN-RELATED"/>
    <property type="match status" value="1"/>
</dbReference>
<dbReference type="NCBIfam" id="TIGR01571">
    <property type="entry name" value="A_thal_Cys_rich"/>
    <property type="match status" value="1"/>
</dbReference>
<protein>
    <submittedName>
        <fullName evidence="2">Uncharacterized protein</fullName>
    </submittedName>
</protein>
<name>A0ABN9LH24_9NEOB</name>
<dbReference type="Pfam" id="PF04749">
    <property type="entry name" value="PLAC8"/>
    <property type="match status" value="1"/>
</dbReference>
<evidence type="ECO:0000256" key="1">
    <source>
        <dbReference type="ARBA" id="ARBA00009024"/>
    </source>
</evidence>
<gene>
    <name evidence="2" type="ORF">RIMI_LOCUS7817007</name>
</gene>
<sequence>MREQKTFSFGEVELQIEGGHDVGDCGQSVAFCSAAGIMQSVAVQPIPVGQAVSLTYINLNEWSSGICDCCQDMGICCCGFWCLPCFQCKTVSDFGECLCLPLLDPGSCCGYLGASINCPPISMTMRASIRERYRIRGSICSDCCMLYCCFSCSWCQMAREIKKHKQPVNFVTAQTTIVTGPMAPHPYQAYPPTTY</sequence>
<dbReference type="Proteomes" id="UP001176940">
    <property type="component" value="Unassembled WGS sequence"/>
</dbReference>
<dbReference type="InterPro" id="IPR006461">
    <property type="entry name" value="PLAC_motif_containing"/>
</dbReference>
<accession>A0ABN9LH24</accession>
<evidence type="ECO:0000313" key="3">
    <source>
        <dbReference type="Proteomes" id="UP001176940"/>
    </source>
</evidence>
<comment type="similarity">
    <text evidence="1">Belongs to the cornifelin family.</text>
</comment>
<comment type="caution">
    <text evidence="2">The sequence shown here is derived from an EMBL/GenBank/DDBJ whole genome shotgun (WGS) entry which is preliminary data.</text>
</comment>
<proteinExistence type="inferred from homology"/>
<organism evidence="2 3">
    <name type="scientific">Ranitomeya imitator</name>
    <name type="common">mimic poison frog</name>
    <dbReference type="NCBI Taxonomy" id="111125"/>
    <lineage>
        <taxon>Eukaryota</taxon>
        <taxon>Metazoa</taxon>
        <taxon>Chordata</taxon>
        <taxon>Craniata</taxon>
        <taxon>Vertebrata</taxon>
        <taxon>Euteleostomi</taxon>
        <taxon>Amphibia</taxon>
        <taxon>Batrachia</taxon>
        <taxon>Anura</taxon>
        <taxon>Neobatrachia</taxon>
        <taxon>Hyloidea</taxon>
        <taxon>Dendrobatidae</taxon>
        <taxon>Dendrobatinae</taxon>
        <taxon>Ranitomeya</taxon>
    </lineage>
</organism>
<evidence type="ECO:0000313" key="2">
    <source>
        <dbReference type="EMBL" id="CAJ0938770.1"/>
    </source>
</evidence>